<name>A7VU84_9FIRM</name>
<sequence length="34" mass="3837">MKYNTSKPKKANEKAGTEKMLSEHTLSVFLCACF</sequence>
<accession>A7VU84</accession>
<dbReference type="HOGENOM" id="CLU_3373046_0_0_9"/>
<dbReference type="Proteomes" id="UP000003490">
    <property type="component" value="Unassembled WGS sequence"/>
</dbReference>
<dbReference type="AlphaFoldDB" id="A7VU84"/>
<reference evidence="1 2" key="1">
    <citation type="submission" date="2007-08" db="EMBL/GenBank/DDBJ databases">
        <title>Draft genome sequence of Clostridium leptum (DSM 753).</title>
        <authorList>
            <person name="Sudarsanam P."/>
            <person name="Ley R."/>
            <person name="Guruge J."/>
            <person name="Turnbaugh P.J."/>
            <person name="Mahowald M."/>
            <person name="Liep D."/>
            <person name="Gordon J."/>
        </authorList>
    </citation>
    <scope>NUCLEOTIDE SEQUENCE [LARGE SCALE GENOMIC DNA]</scope>
    <source>
        <strain evidence="1 2">DSM 753</strain>
    </source>
</reference>
<comment type="caution">
    <text evidence="1">The sequence shown here is derived from an EMBL/GenBank/DDBJ whole genome shotgun (WGS) entry which is preliminary data.</text>
</comment>
<gene>
    <name evidence="1" type="ORF">CLOLEP_02130</name>
</gene>
<evidence type="ECO:0000313" key="1">
    <source>
        <dbReference type="EMBL" id="EDO60534.1"/>
    </source>
</evidence>
<reference evidence="1 2" key="2">
    <citation type="submission" date="2007-08" db="EMBL/GenBank/DDBJ databases">
        <authorList>
            <person name="Fulton L."/>
            <person name="Clifton S."/>
            <person name="Fulton B."/>
            <person name="Xu J."/>
            <person name="Minx P."/>
            <person name="Pepin K.H."/>
            <person name="Johnson M."/>
            <person name="Thiruvilangam P."/>
            <person name="Bhonagiri V."/>
            <person name="Nash W.E."/>
            <person name="Wang C."/>
            <person name="Mardis E.R."/>
            <person name="Wilson R.K."/>
        </authorList>
    </citation>
    <scope>NUCLEOTIDE SEQUENCE [LARGE SCALE GENOMIC DNA]</scope>
    <source>
        <strain evidence="1 2">DSM 753</strain>
    </source>
</reference>
<organism evidence="1 2">
    <name type="scientific">[Clostridium] leptum DSM 753</name>
    <dbReference type="NCBI Taxonomy" id="428125"/>
    <lineage>
        <taxon>Bacteria</taxon>
        <taxon>Bacillati</taxon>
        <taxon>Bacillota</taxon>
        <taxon>Clostridia</taxon>
        <taxon>Eubacteriales</taxon>
        <taxon>Oscillospiraceae</taxon>
        <taxon>Oscillospiraceae incertae sedis</taxon>
    </lineage>
</organism>
<proteinExistence type="predicted"/>
<dbReference type="EMBL" id="ABCB02000019">
    <property type="protein sequence ID" value="EDO60534.1"/>
    <property type="molecule type" value="Genomic_DNA"/>
</dbReference>
<protein>
    <submittedName>
        <fullName evidence="1">Uncharacterized protein</fullName>
    </submittedName>
</protein>
<evidence type="ECO:0000313" key="2">
    <source>
        <dbReference type="Proteomes" id="UP000003490"/>
    </source>
</evidence>